<proteinExistence type="predicted"/>
<evidence type="ECO:0000313" key="1">
    <source>
        <dbReference type="EMBL" id="KGF24001.1"/>
    </source>
</evidence>
<name>A0A095YPE0_9BURK</name>
<protein>
    <submittedName>
        <fullName evidence="1">Uncharacterized protein</fullName>
    </submittedName>
</protein>
<evidence type="ECO:0000313" key="2">
    <source>
        <dbReference type="Proteomes" id="UP000029629"/>
    </source>
</evidence>
<gene>
    <name evidence="1" type="ORF">HMPREF2130_11855</name>
</gene>
<dbReference type="EMBL" id="JRNI01000133">
    <property type="protein sequence ID" value="KGF24001.1"/>
    <property type="molecule type" value="Genomic_DNA"/>
</dbReference>
<reference evidence="1 2" key="1">
    <citation type="submission" date="2014-07" db="EMBL/GenBank/DDBJ databases">
        <authorList>
            <person name="McCorrison J."/>
            <person name="Sanka R."/>
            <person name="Torralba M."/>
            <person name="Gillis M."/>
            <person name="Haft D.H."/>
            <person name="Methe B."/>
            <person name="Sutton G."/>
            <person name="Nelson K.E."/>
        </authorList>
    </citation>
    <scope>NUCLEOTIDE SEQUENCE [LARGE SCALE GENOMIC DNA]</scope>
    <source>
        <strain evidence="1 2">DNF00040</strain>
    </source>
</reference>
<accession>A0A095YPE0</accession>
<dbReference type="RefSeq" id="WP_036561442.1">
    <property type="nucleotide sequence ID" value="NZ_JRNI01000133.1"/>
</dbReference>
<comment type="caution">
    <text evidence="1">The sequence shown here is derived from an EMBL/GenBank/DDBJ whole genome shotgun (WGS) entry which is preliminary data.</text>
</comment>
<dbReference type="eggNOG" id="ENOG503149Z">
    <property type="taxonomic scope" value="Bacteria"/>
</dbReference>
<keyword evidence="2" id="KW-1185">Reference proteome</keyword>
<dbReference type="AlphaFoldDB" id="A0A095YPE0"/>
<dbReference type="OrthoDB" id="9150086at2"/>
<dbReference type="Proteomes" id="UP000029629">
    <property type="component" value="Unassembled WGS sequence"/>
</dbReference>
<organism evidence="1 2">
    <name type="scientific">Oligella urethralis DNF00040</name>
    <dbReference type="NCBI Taxonomy" id="1401065"/>
    <lineage>
        <taxon>Bacteria</taxon>
        <taxon>Pseudomonadati</taxon>
        <taxon>Pseudomonadota</taxon>
        <taxon>Betaproteobacteria</taxon>
        <taxon>Burkholderiales</taxon>
        <taxon>Alcaligenaceae</taxon>
        <taxon>Oligella</taxon>
    </lineage>
</organism>
<sequence length="224" mass="26582">MHINLRSLKKEARIRSRQNKSLRLSEVLDALSVERYKVRDYHQLLKSYEKQLNSHIKEKHDDLSWCEFCDFQFVRTIEADIQEHSERHSLFDDAFELFGYLPMQYSKREKIKKLGYRKLHSKKATEQENGALLVLLAHYDRSLEHAIEMGRYHNHPNISEYISVALNSAMFIPLPIRENLKNMFESKEGELDGSYWPNSVFPGTKVVKNQKDVIRERLLKLVDF</sequence>